<dbReference type="InParanoid" id="A0A672G523"/>
<organism evidence="1 2">
    <name type="scientific">Salarias fasciatus</name>
    <name type="common">Jewelled blenny</name>
    <name type="synonym">Blennius fasciatus</name>
    <dbReference type="NCBI Taxonomy" id="181472"/>
    <lineage>
        <taxon>Eukaryota</taxon>
        <taxon>Metazoa</taxon>
        <taxon>Chordata</taxon>
        <taxon>Craniata</taxon>
        <taxon>Vertebrata</taxon>
        <taxon>Euteleostomi</taxon>
        <taxon>Actinopterygii</taxon>
        <taxon>Neopterygii</taxon>
        <taxon>Teleostei</taxon>
        <taxon>Neoteleostei</taxon>
        <taxon>Acanthomorphata</taxon>
        <taxon>Ovalentaria</taxon>
        <taxon>Blenniimorphae</taxon>
        <taxon>Blenniiformes</taxon>
        <taxon>Blennioidei</taxon>
        <taxon>Blenniidae</taxon>
        <taxon>Salariinae</taxon>
        <taxon>Salarias</taxon>
    </lineage>
</organism>
<reference evidence="1" key="3">
    <citation type="submission" date="2025-09" db="UniProtKB">
        <authorList>
            <consortium name="Ensembl"/>
        </authorList>
    </citation>
    <scope>IDENTIFICATION</scope>
</reference>
<dbReference type="Gene3D" id="3.40.50.300">
    <property type="entry name" value="P-loop containing nucleotide triphosphate hydrolases"/>
    <property type="match status" value="1"/>
</dbReference>
<sequence length="295" mass="33129">MAFWSFKKRNQESPTSLLLDEAWRDVPWGEKKKDFDYVRNFKPHSEAQHLRVLLHGPPGSGKSSFINSVDSALRGRISTRALAATNDGSFSFTQEFRSYKIQTEKPGTFYPLVFSDTMGIEKGSGRGVDLENIKLILKGHVKDGCKLLPGSIPTGSYNNENPTTNDKVHVLVCVVDASTANPVEDVSVNKIKEVREEARKLGIPQIAVLTKVDKACPEVQKDIRNVYKSKTLKEKVDQLSVTVGFPLNCIFLVKNYSEETKTDEDTDTLMLDTMRKIIDYGEDFLNDTFPPMDTD</sequence>
<keyword evidence="2" id="KW-1185">Reference proteome</keyword>
<reference evidence="1" key="1">
    <citation type="submission" date="2019-06" db="EMBL/GenBank/DDBJ databases">
        <authorList>
            <consortium name="Wellcome Sanger Institute Data Sharing"/>
        </authorList>
    </citation>
    <scope>NUCLEOTIDE SEQUENCE [LARGE SCALE GENOMIC DNA]</scope>
</reference>
<dbReference type="SUPFAM" id="SSF52540">
    <property type="entry name" value="P-loop containing nucleoside triphosphate hydrolases"/>
    <property type="match status" value="1"/>
</dbReference>
<evidence type="ECO:0000313" key="1">
    <source>
        <dbReference type="Ensembl" id="ENSSFAP00005014026.1"/>
    </source>
</evidence>
<dbReference type="AlphaFoldDB" id="A0A672G523"/>
<dbReference type="PANTHER" id="PTHR14241:SF1">
    <property type="entry name" value="INTERFERON-INDUCED PROTEIN 44-RELATED"/>
    <property type="match status" value="1"/>
</dbReference>
<dbReference type="OMA" id="RVEDCAH"/>
<dbReference type="OrthoDB" id="25620at2759"/>
<dbReference type="InterPro" id="IPR027417">
    <property type="entry name" value="P-loop_NTPase"/>
</dbReference>
<dbReference type="GeneID" id="115403864"/>
<dbReference type="Ensembl" id="ENSSFAT00005014615.1">
    <property type="protein sequence ID" value="ENSSFAP00005014026.1"/>
    <property type="gene ID" value="ENSSFAG00005007592.1"/>
</dbReference>
<proteinExistence type="predicted"/>
<dbReference type="RefSeq" id="XP_029968753.1">
    <property type="nucleotide sequence ID" value="XM_030112893.1"/>
</dbReference>
<accession>A0A672G523</accession>
<dbReference type="CDD" id="cd00882">
    <property type="entry name" value="Ras_like_GTPase"/>
    <property type="match status" value="1"/>
</dbReference>
<dbReference type="GO" id="GO:0006955">
    <property type="term" value="P:immune response"/>
    <property type="evidence" value="ECO:0007669"/>
    <property type="project" value="TreeGrafter"/>
</dbReference>
<name>A0A672G523_SALFA</name>
<gene>
    <name evidence="1" type="primary">LOC115403864</name>
</gene>
<protein>
    <submittedName>
        <fullName evidence="1">Interferon-induced protein 44-like</fullName>
    </submittedName>
</protein>
<dbReference type="PANTHER" id="PTHR14241">
    <property type="entry name" value="INTERFERON-INDUCED PROTEIN 44"/>
    <property type="match status" value="1"/>
</dbReference>
<evidence type="ECO:0000313" key="2">
    <source>
        <dbReference type="Proteomes" id="UP000472267"/>
    </source>
</evidence>
<reference evidence="1" key="2">
    <citation type="submission" date="2025-08" db="UniProtKB">
        <authorList>
            <consortium name="Ensembl"/>
        </authorList>
    </citation>
    <scope>IDENTIFICATION</scope>
</reference>
<dbReference type="Proteomes" id="UP000472267">
    <property type="component" value="Chromosome 17"/>
</dbReference>